<dbReference type="Gene3D" id="3.40.30.10">
    <property type="entry name" value="Glutaredoxin"/>
    <property type="match status" value="1"/>
</dbReference>
<dbReference type="OrthoDB" id="9811036at2"/>
<dbReference type="eggNOG" id="COG4232">
    <property type="taxonomic scope" value="Bacteria"/>
</dbReference>
<keyword evidence="3" id="KW-0201">Cytochrome c-type biogenesis</keyword>
<dbReference type="FunCoup" id="A0A1I2AMW2">
    <property type="interactions" value="74"/>
</dbReference>
<dbReference type="EMBL" id="FONA01000011">
    <property type="protein sequence ID" value="SFE45354.1"/>
    <property type="molecule type" value="Genomic_DNA"/>
</dbReference>
<evidence type="ECO:0000256" key="2">
    <source>
        <dbReference type="ARBA" id="ARBA00022692"/>
    </source>
</evidence>
<feature type="domain" description="Thiol:disulfide interchange protein DsbD N-terminal" evidence="9">
    <location>
        <begin position="23"/>
        <end position="146"/>
    </location>
</feature>
<dbReference type="Pfam" id="PF13899">
    <property type="entry name" value="Thioredoxin_7"/>
    <property type="match status" value="1"/>
</dbReference>
<dbReference type="PANTHER" id="PTHR32234:SF0">
    <property type="entry name" value="THIOL:DISULFIDE INTERCHANGE PROTEIN DSBD"/>
    <property type="match status" value="1"/>
</dbReference>
<comment type="subcellular location">
    <subcellularLocation>
        <location evidence="1">Membrane</location>
        <topology evidence="1">Multi-pass membrane protein</topology>
    </subcellularLocation>
</comment>
<dbReference type="Pfam" id="PF02683">
    <property type="entry name" value="DsbD_TM"/>
    <property type="match status" value="1"/>
</dbReference>
<dbReference type="GO" id="GO:0017004">
    <property type="term" value="P:cytochrome complex assembly"/>
    <property type="evidence" value="ECO:0007669"/>
    <property type="project" value="UniProtKB-KW"/>
</dbReference>
<feature type="transmembrane region" description="Helical" evidence="7">
    <location>
        <begin position="283"/>
        <end position="303"/>
    </location>
</feature>
<accession>A0A1I2AMW2</accession>
<feature type="transmembrane region" description="Helical" evidence="7">
    <location>
        <begin position="402"/>
        <end position="425"/>
    </location>
</feature>
<dbReference type="SUPFAM" id="SSF52833">
    <property type="entry name" value="Thioredoxin-like"/>
    <property type="match status" value="1"/>
</dbReference>
<evidence type="ECO:0000259" key="9">
    <source>
        <dbReference type="Pfam" id="PF11412"/>
    </source>
</evidence>
<protein>
    <submittedName>
        <fullName evidence="10">Thiol:disulfide interchange protein DsbD</fullName>
    </submittedName>
</protein>
<dbReference type="Pfam" id="PF11412">
    <property type="entry name" value="DsbD_N"/>
    <property type="match status" value="1"/>
</dbReference>
<dbReference type="PANTHER" id="PTHR32234">
    <property type="entry name" value="THIOL:DISULFIDE INTERCHANGE PROTEIN DSBD"/>
    <property type="match status" value="1"/>
</dbReference>
<evidence type="ECO:0000259" key="8">
    <source>
        <dbReference type="Pfam" id="PF02683"/>
    </source>
</evidence>
<feature type="transmembrane region" description="Helical" evidence="7">
    <location>
        <begin position="204"/>
        <end position="227"/>
    </location>
</feature>
<dbReference type="RefSeq" id="WP_010526421.1">
    <property type="nucleotide sequence ID" value="NZ_AFSL01000009.1"/>
</dbReference>
<proteinExistence type="predicted"/>
<name>A0A1I2AMW2_9BACT</name>
<keyword evidence="2 7" id="KW-0812">Transmembrane</keyword>
<dbReference type="AlphaFoldDB" id="A0A1I2AMW2"/>
<dbReference type="InterPro" id="IPR003834">
    <property type="entry name" value="Cyt_c_assmbl_TM_dom"/>
</dbReference>
<evidence type="ECO:0000256" key="7">
    <source>
        <dbReference type="SAM" id="Phobius"/>
    </source>
</evidence>
<feature type="transmembrane region" description="Helical" evidence="7">
    <location>
        <begin position="431"/>
        <end position="448"/>
    </location>
</feature>
<evidence type="ECO:0000313" key="11">
    <source>
        <dbReference type="Proteomes" id="UP000181976"/>
    </source>
</evidence>
<dbReference type="InterPro" id="IPR028250">
    <property type="entry name" value="DsbDN"/>
</dbReference>
<evidence type="ECO:0000256" key="1">
    <source>
        <dbReference type="ARBA" id="ARBA00004141"/>
    </source>
</evidence>
<dbReference type="GO" id="GO:0045454">
    <property type="term" value="P:cell redox homeostasis"/>
    <property type="evidence" value="ECO:0007669"/>
    <property type="project" value="TreeGrafter"/>
</dbReference>
<evidence type="ECO:0000256" key="3">
    <source>
        <dbReference type="ARBA" id="ARBA00022748"/>
    </source>
</evidence>
<feature type="transmembrane region" description="Helical" evidence="7">
    <location>
        <begin position="362"/>
        <end position="382"/>
    </location>
</feature>
<evidence type="ECO:0000313" key="10">
    <source>
        <dbReference type="EMBL" id="SFE45354.1"/>
    </source>
</evidence>
<gene>
    <name evidence="10" type="ORF">SAMN05444380_111119</name>
</gene>
<feature type="transmembrane region" description="Helical" evidence="7">
    <location>
        <begin position="248"/>
        <end position="271"/>
    </location>
</feature>
<dbReference type="InParanoid" id="A0A1I2AMW2"/>
<dbReference type="GO" id="GO:0016020">
    <property type="term" value="C:membrane"/>
    <property type="evidence" value="ECO:0007669"/>
    <property type="project" value="UniProtKB-SubCell"/>
</dbReference>
<dbReference type="InterPro" id="IPR036929">
    <property type="entry name" value="DsbDN_sf"/>
</dbReference>
<dbReference type="InterPro" id="IPR036249">
    <property type="entry name" value="Thioredoxin-like_sf"/>
</dbReference>
<keyword evidence="4 7" id="KW-1133">Transmembrane helix</keyword>
<sequence length="676" mass="74725">MKKQRILFVLFFLLSLFSTKAQILEPIKWRFSVQKISNDQVEIIAEATIDEGWHLYSINLPEGGPIPTSLNLEATENYEVAGEVKEVPKPSTQYDNTFNMELAWFSKSAKLILPVRLKSPDVNVIEGYVEFMACDDEQCLPPDRVDFSLPIGDSEALAYDVAATAEDDNLSASTQESQAKETLTETSPETDQIASDDVETRSNWAIFWISFLGGFAALLTPCVFPMIPMTVSFFTKQSKTKATGIRNALLYGISIIVIYVILGTVVTALFGADVLNKLSTDPWFNLFFAALLIVFAISFFGAFEIVLPSSWVSAADKGADKGGLIGIFFMAFTLALVSFSCTGPIVGTLIVQAASVGGMAPVIGMLGFSLALALPFTLFAAFPGWLNSLPKSGSWLNSVKVFLGFIELAFAFKFLSITDMVLGLHILEREVFIAIWITIFGTLGFYLMGKIRLPHDSPMEYLPVSRMMLALVVFAFTIYMIPGLWGAPVNLISGFPPPSNYAESPHGVGYRAPGNGGGTTLSLTEDMHLGPQGIPAFNDYEKALAYARKVNKPLLLDFTGKGCTNCRKMEDAVWSDPAVKDMLTNDFVLTSLYVDFREELPEDEKYVSSVTGKKIRTVGNKWSDFQITRFQRNSQPHYVILGLDEKKLVPDRGYNTDVDAYIDWLKRGLKAFNEQQ</sequence>
<evidence type="ECO:0000256" key="6">
    <source>
        <dbReference type="SAM" id="MobiDB-lite"/>
    </source>
</evidence>
<feature type="transmembrane region" description="Helical" evidence="7">
    <location>
        <begin position="468"/>
        <end position="487"/>
    </location>
</feature>
<organism evidence="10 11">
    <name type="scientific">Thermophagus xiamenensis</name>
    <dbReference type="NCBI Taxonomy" id="385682"/>
    <lineage>
        <taxon>Bacteria</taxon>
        <taxon>Pseudomonadati</taxon>
        <taxon>Bacteroidota</taxon>
        <taxon>Bacteroidia</taxon>
        <taxon>Marinilabiliales</taxon>
        <taxon>Marinilabiliaceae</taxon>
        <taxon>Thermophagus</taxon>
    </lineage>
</organism>
<evidence type="ECO:0000256" key="4">
    <source>
        <dbReference type="ARBA" id="ARBA00022989"/>
    </source>
</evidence>
<reference evidence="10 11" key="1">
    <citation type="submission" date="2016-10" db="EMBL/GenBank/DDBJ databases">
        <authorList>
            <person name="de Groot N.N."/>
        </authorList>
    </citation>
    <scope>NUCLEOTIDE SEQUENCE [LARGE SCALE GENOMIC DNA]</scope>
    <source>
        <strain evidence="10 11">DSM 19012</strain>
    </source>
</reference>
<feature type="region of interest" description="Disordered" evidence="6">
    <location>
        <begin position="168"/>
        <end position="194"/>
    </location>
</feature>
<dbReference type="GO" id="GO:0015035">
    <property type="term" value="F:protein-disulfide reductase activity"/>
    <property type="evidence" value="ECO:0007669"/>
    <property type="project" value="TreeGrafter"/>
</dbReference>
<keyword evidence="5 7" id="KW-0472">Membrane</keyword>
<feature type="domain" description="Cytochrome C biogenesis protein transmembrane" evidence="8">
    <location>
        <begin position="206"/>
        <end position="415"/>
    </location>
</feature>
<feature type="transmembrane region" description="Helical" evidence="7">
    <location>
        <begin position="324"/>
        <end position="350"/>
    </location>
</feature>
<keyword evidence="11" id="KW-1185">Reference proteome</keyword>
<dbReference type="Proteomes" id="UP000181976">
    <property type="component" value="Unassembled WGS sequence"/>
</dbReference>
<evidence type="ECO:0000256" key="5">
    <source>
        <dbReference type="ARBA" id="ARBA00023136"/>
    </source>
</evidence>
<dbReference type="STRING" id="385682.SAMN05444380_111119"/>
<dbReference type="Gene3D" id="2.60.40.1250">
    <property type="entry name" value="Thiol:disulfide interchange protein DsbD, N-terminal domain"/>
    <property type="match status" value="1"/>
</dbReference>
<feature type="compositionally biased region" description="Polar residues" evidence="6">
    <location>
        <begin position="184"/>
        <end position="193"/>
    </location>
</feature>